<dbReference type="OrthoDB" id="1100845at2"/>
<reference evidence="2 3" key="1">
    <citation type="submission" date="2019-09" db="EMBL/GenBank/DDBJ databases">
        <title>Distinct polysaccharide growth profiles of human intestinal Prevotella copri isolates.</title>
        <authorList>
            <person name="Fehlner-Peach H."/>
            <person name="Magnabosco C."/>
            <person name="Raghavan V."/>
            <person name="Scher J.U."/>
            <person name="Tett A."/>
            <person name="Cox L.M."/>
            <person name="Gottsegen C."/>
            <person name="Watters A."/>
            <person name="Wiltshire- Gordon J.D."/>
            <person name="Segata N."/>
            <person name="Bonneau R."/>
            <person name="Littman D.R."/>
        </authorList>
    </citation>
    <scope>NUCLEOTIDE SEQUENCE [LARGE SCALE GENOMIC DNA]</scope>
    <source>
        <strain evidence="3">iAA917</strain>
    </source>
</reference>
<sequence length="347" mass="38379">MSDVKVGTSIEDAIKNSDWSSVSIALWPHIVEQMKLHSKNIFECEMVYDLDHINTVPALYDDNKGTRKQVIVPMKVFTRDIDAELEKAKEVTTAAQKATERANTAATNADKAREDLETKKQEVNNAVAESKTATEAAKKATSDTLASKKAIELNEEARKTAEQTRAASEASRVKSEKARVEVEIKRVSAESARASAEQKRASAETARTSAENSRVSIENERQTAERARSNAEADRTLAEAGRVNAEAGRVSAEHLRETNTSTAIASSVVQTNLAKELNEHPTIAGENGNWWRWNLQTHAYEDSGIIARGGAMYPTFRQSRNKLLMIDYGSNVSEHVVKRRNKLVIKV</sequence>
<dbReference type="Proteomes" id="UP000477980">
    <property type="component" value="Unassembled WGS sequence"/>
</dbReference>
<protein>
    <submittedName>
        <fullName evidence="2">Uncharacterized protein</fullName>
    </submittedName>
</protein>
<name>A0A6G1VNU4_9BACT</name>
<dbReference type="EMBL" id="VZAH01000078">
    <property type="protein sequence ID" value="MQP14311.1"/>
    <property type="molecule type" value="Genomic_DNA"/>
</dbReference>
<feature type="region of interest" description="Disordered" evidence="1">
    <location>
        <begin position="189"/>
        <end position="235"/>
    </location>
</feature>
<evidence type="ECO:0000313" key="2">
    <source>
        <dbReference type="EMBL" id="MQP14311.1"/>
    </source>
</evidence>
<feature type="compositionally biased region" description="Basic and acidic residues" evidence="1">
    <location>
        <begin position="217"/>
        <end position="235"/>
    </location>
</feature>
<dbReference type="RefSeq" id="WP_153090740.1">
    <property type="nucleotide sequence ID" value="NZ_VZAH01000078.1"/>
</dbReference>
<feature type="compositionally biased region" description="Basic and acidic residues" evidence="1">
    <location>
        <begin position="110"/>
        <end position="121"/>
    </location>
</feature>
<feature type="compositionally biased region" description="Polar residues" evidence="1">
    <location>
        <begin position="205"/>
        <end position="216"/>
    </location>
</feature>
<organism evidence="2 3">
    <name type="scientific">Segatella copri</name>
    <dbReference type="NCBI Taxonomy" id="165179"/>
    <lineage>
        <taxon>Bacteria</taxon>
        <taxon>Pseudomonadati</taxon>
        <taxon>Bacteroidota</taxon>
        <taxon>Bacteroidia</taxon>
        <taxon>Bacteroidales</taxon>
        <taxon>Prevotellaceae</taxon>
        <taxon>Segatella</taxon>
    </lineage>
</organism>
<gene>
    <name evidence="2" type="ORF">F7D25_07785</name>
</gene>
<proteinExistence type="predicted"/>
<dbReference type="AlphaFoldDB" id="A0A6G1VNU4"/>
<feature type="region of interest" description="Disordered" evidence="1">
    <location>
        <begin position="156"/>
        <end position="177"/>
    </location>
</feature>
<feature type="region of interest" description="Disordered" evidence="1">
    <location>
        <begin position="100"/>
        <end position="121"/>
    </location>
</feature>
<accession>A0A6G1VNU4</accession>
<comment type="caution">
    <text evidence="2">The sequence shown here is derived from an EMBL/GenBank/DDBJ whole genome shotgun (WGS) entry which is preliminary data.</text>
</comment>
<evidence type="ECO:0000256" key="1">
    <source>
        <dbReference type="SAM" id="MobiDB-lite"/>
    </source>
</evidence>
<evidence type="ECO:0000313" key="3">
    <source>
        <dbReference type="Proteomes" id="UP000477980"/>
    </source>
</evidence>
<feature type="region of interest" description="Disordered" evidence="1">
    <location>
        <begin position="126"/>
        <end position="145"/>
    </location>
</feature>